<feature type="domain" description="Cadherin" evidence="9">
    <location>
        <begin position="311"/>
        <end position="402"/>
    </location>
</feature>
<keyword evidence="11" id="KW-1185">Reference proteome</keyword>
<reference evidence="10 11" key="1">
    <citation type="submission" date="2024-02" db="EMBL/GenBank/DDBJ databases">
        <title>Chromosome-scale genome assembly of the rough periwinkle Littorina saxatilis.</title>
        <authorList>
            <person name="De Jode A."/>
            <person name="Faria R."/>
            <person name="Formenti G."/>
            <person name="Sims Y."/>
            <person name="Smith T.P."/>
            <person name="Tracey A."/>
            <person name="Wood J.M.D."/>
            <person name="Zagrodzka Z.B."/>
            <person name="Johannesson K."/>
            <person name="Butlin R.K."/>
            <person name="Leder E.H."/>
        </authorList>
    </citation>
    <scope>NUCLEOTIDE SEQUENCE [LARGE SCALE GENOMIC DNA]</scope>
    <source>
        <strain evidence="10">Snail1</strain>
        <tissue evidence="10">Muscle</tissue>
    </source>
</reference>
<dbReference type="InterPro" id="IPR015919">
    <property type="entry name" value="Cadherin-like_sf"/>
</dbReference>
<feature type="compositionally biased region" description="Polar residues" evidence="6">
    <location>
        <begin position="488"/>
        <end position="500"/>
    </location>
</feature>
<dbReference type="PANTHER" id="PTHR24028:SF328">
    <property type="entry name" value="CADHERIN-3"/>
    <property type="match status" value="1"/>
</dbReference>
<feature type="region of interest" description="Disordered" evidence="6">
    <location>
        <begin position="483"/>
        <end position="561"/>
    </location>
</feature>
<keyword evidence="4" id="KW-0325">Glycoprotein</keyword>
<evidence type="ECO:0000256" key="4">
    <source>
        <dbReference type="ARBA" id="ARBA00023180"/>
    </source>
</evidence>
<comment type="caution">
    <text evidence="10">The sequence shown here is derived from an EMBL/GenBank/DDBJ whole genome shotgun (WGS) entry which is preliminary data.</text>
</comment>
<feature type="domain" description="Cadherin" evidence="9">
    <location>
        <begin position="148"/>
        <end position="271"/>
    </location>
</feature>
<comment type="subcellular location">
    <subcellularLocation>
        <location evidence="1">Membrane</location>
        <topology evidence="1">Single-pass membrane protein</topology>
    </subcellularLocation>
</comment>
<keyword evidence="3 7" id="KW-1133">Transmembrane helix</keyword>
<feature type="compositionally biased region" description="Basic and acidic residues" evidence="6">
    <location>
        <begin position="438"/>
        <end position="448"/>
    </location>
</feature>
<gene>
    <name evidence="10" type="ORF">V1264_011407</name>
</gene>
<feature type="chain" id="PRO_5042994007" description="Cadherin domain-containing protein" evidence="8">
    <location>
        <begin position="25"/>
        <end position="603"/>
    </location>
</feature>
<dbReference type="PANTHER" id="PTHR24028">
    <property type="entry name" value="CADHERIN-87A"/>
    <property type="match status" value="1"/>
</dbReference>
<feature type="transmembrane region" description="Helical" evidence="7">
    <location>
        <begin position="452"/>
        <end position="479"/>
    </location>
</feature>
<dbReference type="PROSITE" id="PS50268">
    <property type="entry name" value="CADHERIN_2"/>
    <property type="match status" value="2"/>
</dbReference>
<dbReference type="GO" id="GO:0005886">
    <property type="term" value="C:plasma membrane"/>
    <property type="evidence" value="ECO:0007669"/>
    <property type="project" value="TreeGrafter"/>
</dbReference>
<feature type="region of interest" description="Disordered" evidence="6">
    <location>
        <begin position="392"/>
        <end position="448"/>
    </location>
</feature>
<dbReference type="Gene3D" id="2.60.40.60">
    <property type="entry name" value="Cadherins"/>
    <property type="match status" value="2"/>
</dbReference>
<accession>A0AAN9BV24</accession>
<dbReference type="SMART" id="SM00112">
    <property type="entry name" value="CA"/>
    <property type="match status" value="2"/>
</dbReference>
<dbReference type="EMBL" id="JBAMIC010000002">
    <property type="protein sequence ID" value="KAK7111840.1"/>
    <property type="molecule type" value="Genomic_DNA"/>
</dbReference>
<dbReference type="Proteomes" id="UP001374579">
    <property type="component" value="Unassembled WGS sequence"/>
</dbReference>
<dbReference type="InterPro" id="IPR050174">
    <property type="entry name" value="Protocadherin/Cadherin-CA"/>
</dbReference>
<dbReference type="CDD" id="cd11304">
    <property type="entry name" value="Cadherin_repeat"/>
    <property type="match status" value="2"/>
</dbReference>
<feature type="compositionally biased region" description="Gly residues" evidence="6">
    <location>
        <begin position="406"/>
        <end position="433"/>
    </location>
</feature>
<keyword evidence="5" id="KW-0106">Calcium</keyword>
<evidence type="ECO:0000256" key="1">
    <source>
        <dbReference type="ARBA" id="ARBA00004167"/>
    </source>
</evidence>
<evidence type="ECO:0000256" key="5">
    <source>
        <dbReference type="PROSITE-ProRule" id="PRU00043"/>
    </source>
</evidence>
<sequence length="603" mass="65707">MECGIYTRVTIFVLLLIFVSDAGAQTKPDDPCLVNFKDHYNVSETAPLRTKILEIPTPAGVTWSMRISYDQYPSLVGQLDPYLILQRVDGADFIVTVNKQMDIEDIYNKLGTNIIQLRLTCTQTGHQAQTQDVFVQIDPVNEYSPEFVDSPYTVNISEKEAMGFMIITLSSKARDLDVRPSTGEIFAYSIEPFDYDALHGKPGDDGRDYFTMANPQTGRIEVGKKLDFETLAHNNRTSMWLNVTVTDYSFNTNWTTVRINVKDADDLSPEFYVASDCVPQPLKYPPCYITYKAKVLVNTTGKVDQIEPSPIYAHDRDTIDNPVTYTLVDSANIPGVASHFELNKTSGVLKVVTPFTDTGVYSFYVEAQEMADNMFKARATLQVDVYSPTHDPWATTESAPMSTRKGNGGGANGGGGANVGGGVNSGGGGGAKGNNGHSDSDKDGDSDGDSKAVAVIGMSVLGVVVVVLVIALFITCLMLRKHRPSRVGSANPSTRSTKSFVNDEELPSTSREPSPDLRSKKQEDLLSSLPQPNQRGNKLPPLQPATGGAIHNPDLFDGTRSFDNNVGREFFIAPGKTKVPLLPSAGQAQPLDPIYIDDDIVSS</sequence>
<evidence type="ECO:0000313" key="11">
    <source>
        <dbReference type="Proteomes" id="UP001374579"/>
    </source>
</evidence>
<name>A0AAN9BV24_9CAEN</name>
<keyword evidence="2 7" id="KW-0812">Transmembrane</keyword>
<protein>
    <recommendedName>
        <fullName evidence="9">Cadherin domain-containing protein</fullName>
    </recommendedName>
</protein>
<dbReference type="AlphaFoldDB" id="A0AAN9BV24"/>
<evidence type="ECO:0000313" key="10">
    <source>
        <dbReference type="EMBL" id="KAK7111840.1"/>
    </source>
</evidence>
<keyword evidence="7" id="KW-0472">Membrane</keyword>
<feature type="signal peptide" evidence="8">
    <location>
        <begin position="1"/>
        <end position="24"/>
    </location>
</feature>
<evidence type="ECO:0000256" key="8">
    <source>
        <dbReference type="SAM" id="SignalP"/>
    </source>
</evidence>
<proteinExistence type="predicted"/>
<dbReference type="InterPro" id="IPR002126">
    <property type="entry name" value="Cadherin-like_dom"/>
</dbReference>
<keyword evidence="8" id="KW-0732">Signal</keyword>
<evidence type="ECO:0000256" key="7">
    <source>
        <dbReference type="SAM" id="Phobius"/>
    </source>
</evidence>
<evidence type="ECO:0000259" key="9">
    <source>
        <dbReference type="PROSITE" id="PS50268"/>
    </source>
</evidence>
<feature type="compositionally biased region" description="Basic and acidic residues" evidence="6">
    <location>
        <begin position="513"/>
        <end position="524"/>
    </location>
</feature>
<dbReference type="SUPFAM" id="SSF49313">
    <property type="entry name" value="Cadherin-like"/>
    <property type="match status" value="2"/>
</dbReference>
<dbReference type="GO" id="GO:0005509">
    <property type="term" value="F:calcium ion binding"/>
    <property type="evidence" value="ECO:0007669"/>
    <property type="project" value="UniProtKB-UniRule"/>
</dbReference>
<evidence type="ECO:0000256" key="6">
    <source>
        <dbReference type="SAM" id="MobiDB-lite"/>
    </source>
</evidence>
<evidence type="ECO:0000256" key="3">
    <source>
        <dbReference type="ARBA" id="ARBA00022989"/>
    </source>
</evidence>
<evidence type="ECO:0000256" key="2">
    <source>
        <dbReference type="ARBA" id="ARBA00022692"/>
    </source>
</evidence>
<dbReference type="GO" id="GO:0007156">
    <property type="term" value="P:homophilic cell adhesion via plasma membrane adhesion molecules"/>
    <property type="evidence" value="ECO:0007669"/>
    <property type="project" value="InterPro"/>
</dbReference>
<organism evidence="10 11">
    <name type="scientific">Littorina saxatilis</name>
    <dbReference type="NCBI Taxonomy" id="31220"/>
    <lineage>
        <taxon>Eukaryota</taxon>
        <taxon>Metazoa</taxon>
        <taxon>Spiralia</taxon>
        <taxon>Lophotrochozoa</taxon>
        <taxon>Mollusca</taxon>
        <taxon>Gastropoda</taxon>
        <taxon>Caenogastropoda</taxon>
        <taxon>Littorinimorpha</taxon>
        <taxon>Littorinoidea</taxon>
        <taxon>Littorinidae</taxon>
        <taxon>Littorina</taxon>
    </lineage>
</organism>